<organism evidence="1 2">
    <name type="scientific">Coemansia interrupta</name>
    <dbReference type="NCBI Taxonomy" id="1126814"/>
    <lineage>
        <taxon>Eukaryota</taxon>
        <taxon>Fungi</taxon>
        <taxon>Fungi incertae sedis</taxon>
        <taxon>Zoopagomycota</taxon>
        <taxon>Kickxellomycotina</taxon>
        <taxon>Kickxellomycetes</taxon>
        <taxon>Kickxellales</taxon>
        <taxon>Kickxellaceae</taxon>
        <taxon>Coemansia</taxon>
    </lineage>
</organism>
<proteinExistence type="predicted"/>
<dbReference type="OrthoDB" id="5524849at2759"/>
<evidence type="ECO:0000313" key="2">
    <source>
        <dbReference type="Proteomes" id="UP001140172"/>
    </source>
</evidence>
<dbReference type="Proteomes" id="UP001140172">
    <property type="component" value="Unassembled WGS sequence"/>
</dbReference>
<gene>
    <name evidence="1" type="ORF">GGI15_004587</name>
</gene>
<dbReference type="AlphaFoldDB" id="A0A9W8H945"/>
<evidence type="ECO:0000313" key="1">
    <source>
        <dbReference type="EMBL" id="KAJ2777204.1"/>
    </source>
</evidence>
<dbReference type="EMBL" id="JANBUM010000434">
    <property type="protein sequence ID" value="KAJ2777204.1"/>
    <property type="molecule type" value="Genomic_DNA"/>
</dbReference>
<keyword evidence="2" id="KW-1185">Reference proteome</keyword>
<reference evidence="1" key="1">
    <citation type="submission" date="2022-07" db="EMBL/GenBank/DDBJ databases">
        <title>Phylogenomic reconstructions and comparative analyses of Kickxellomycotina fungi.</title>
        <authorList>
            <person name="Reynolds N.K."/>
            <person name="Stajich J.E."/>
            <person name="Barry K."/>
            <person name="Grigoriev I.V."/>
            <person name="Crous P."/>
            <person name="Smith M.E."/>
        </authorList>
    </citation>
    <scope>NUCLEOTIDE SEQUENCE</scope>
    <source>
        <strain evidence="1">BCRC 34489</strain>
    </source>
</reference>
<feature type="non-terminal residue" evidence="1">
    <location>
        <position position="63"/>
    </location>
</feature>
<sequence>MSAHSTVTAEYSNTLDTGYAPEPFVVKSDAVTDTPSLVRALEHVQSALNASLTALMDAEKSAT</sequence>
<protein>
    <submittedName>
        <fullName evidence="1">Uncharacterized protein</fullName>
    </submittedName>
</protein>
<name>A0A9W8H945_9FUNG</name>
<accession>A0A9W8H945</accession>
<comment type="caution">
    <text evidence="1">The sequence shown here is derived from an EMBL/GenBank/DDBJ whole genome shotgun (WGS) entry which is preliminary data.</text>
</comment>